<evidence type="ECO:0000256" key="8">
    <source>
        <dbReference type="HAMAP-Rule" id="MF_01937"/>
    </source>
</evidence>
<feature type="transmembrane region" description="Helical" evidence="8">
    <location>
        <begin position="79"/>
        <end position="97"/>
    </location>
</feature>
<feature type="transmembrane region" description="Helical" evidence="8">
    <location>
        <begin position="211"/>
        <end position="231"/>
    </location>
</feature>
<dbReference type="HAMAP" id="MF_01937">
    <property type="entry name" value="MenA_1"/>
    <property type="match status" value="1"/>
</dbReference>
<evidence type="ECO:0000256" key="7">
    <source>
        <dbReference type="ARBA" id="ARBA00023136"/>
    </source>
</evidence>
<evidence type="ECO:0000256" key="6">
    <source>
        <dbReference type="ARBA" id="ARBA00022989"/>
    </source>
</evidence>
<dbReference type="PANTHER" id="PTHR13929:SF0">
    <property type="entry name" value="UBIA PRENYLTRANSFERASE DOMAIN-CONTAINING PROTEIN 1"/>
    <property type="match status" value="1"/>
</dbReference>
<name>A0A4Y8KSH7_9MICO</name>
<keyword evidence="2 8" id="KW-0474">Menaquinone biosynthesis</keyword>
<evidence type="ECO:0000256" key="9">
    <source>
        <dbReference type="NCBIfam" id="TIGR00751"/>
    </source>
</evidence>
<dbReference type="InterPro" id="IPR044878">
    <property type="entry name" value="UbiA_sf"/>
</dbReference>
<dbReference type="GO" id="GO:0042371">
    <property type="term" value="P:vitamin K biosynthetic process"/>
    <property type="evidence" value="ECO:0007669"/>
    <property type="project" value="TreeGrafter"/>
</dbReference>
<feature type="transmembrane region" description="Helical" evidence="8">
    <location>
        <begin position="278"/>
        <end position="298"/>
    </location>
</feature>
<evidence type="ECO:0000256" key="4">
    <source>
        <dbReference type="ARBA" id="ARBA00022679"/>
    </source>
</evidence>
<dbReference type="PIRSF" id="PIRSF005355">
    <property type="entry name" value="UBIAD1"/>
    <property type="match status" value="1"/>
</dbReference>
<dbReference type="GO" id="GO:0009234">
    <property type="term" value="P:menaquinone biosynthetic process"/>
    <property type="evidence" value="ECO:0007669"/>
    <property type="project" value="UniProtKB-UniRule"/>
</dbReference>
<dbReference type="InterPro" id="IPR026046">
    <property type="entry name" value="UBIAD1"/>
</dbReference>
<gene>
    <name evidence="8" type="primary">menA</name>
    <name evidence="11" type="ORF">E3T53_08295</name>
</gene>
<dbReference type="Pfam" id="PF01040">
    <property type="entry name" value="UbiA"/>
    <property type="match status" value="1"/>
</dbReference>
<feature type="transmembrane region" description="Helical" evidence="8">
    <location>
        <begin position="103"/>
        <end position="124"/>
    </location>
</feature>
<dbReference type="RefSeq" id="WP_134173211.1">
    <property type="nucleotide sequence ID" value="NZ_SODI01000001.1"/>
</dbReference>
<protein>
    <recommendedName>
        <fullName evidence="8 9">1,4-dihydroxy-2-naphthoate octaprenyltransferase</fullName>
        <shortName evidence="8">DHNA-octaprenyltransferase</shortName>
        <ecNumber evidence="8 9">2.5.1.74</ecNumber>
    </recommendedName>
</protein>
<comment type="catalytic activity">
    <reaction evidence="8">
        <text>an all-trans-polyprenyl diphosphate + 1,4-dihydroxy-2-naphthoate + H(+) = a 2-demethylmenaquinol + CO2 + diphosphate</text>
        <dbReference type="Rhea" id="RHEA:26478"/>
        <dbReference type="Rhea" id="RHEA-COMP:9563"/>
        <dbReference type="Rhea" id="RHEA-COMP:9564"/>
        <dbReference type="ChEBI" id="CHEBI:11173"/>
        <dbReference type="ChEBI" id="CHEBI:15378"/>
        <dbReference type="ChEBI" id="CHEBI:16526"/>
        <dbReference type="ChEBI" id="CHEBI:33019"/>
        <dbReference type="ChEBI" id="CHEBI:55437"/>
        <dbReference type="ChEBI" id="CHEBI:58914"/>
        <dbReference type="EC" id="2.5.1.74"/>
    </reaction>
</comment>
<feature type="transmembrane region" description="Helical" evidence="8">
    <location>
        <begin position="154"/>
        <end position="173"/>
    </location>
</feature>
<dbReference type="AlphaFoldDB" id="A0A4Y8KSH7"/>
<dbReference type="NCBIfam" id="TIGR00751">
    <property type="entry name" value="menA"/>
    <property type="match status" value="1"/>
</dbReference>
<feature type="compositionally biased region" description="Low complexity" evidence="10">
    <location>
        <begin position="34"/>
        <end position="44"/>
    </location>
</feature>
<dbReference type="InterPro" id="IPR000537">
    <property type="entry name" value="UbiA_prenyltransferase"/>
</dbReference>
<dbReference type="PANTHER" id="PTHR13929">
    <property type="entry name" value="1,4-DIHYDROXY-2-NAPHTHOATE OCTAPRENYLTRANSFERASE"/>
    <property type="match status" value="1"/>
</dbReference>
<comment type="similarity">
    <text evidence="8">Belongs to the MenA family. Type 1 subfamily.</text>
</comment>
<dbReference type="Proteomes" id="UP000298218">
    <property type="component" value="Unassembled WGS sequence"/>
</dbReference>
<organism evidence="11 12">
    <name type="scientific">Cryobacterium psychrophilum</name>
    <dbReference type="NCBI Taxonomy" id="41988"/>
    <lineage>
        <taxon>Bacteria</taxon>
        <taxon>Bacillati</taxon>
        <taxon>Actinomycetota</taxon>
        <taxon>Actinomycetes</taxon>
        <taxon>Micrococcales</taxon>
        <taxon>Microbacteriaceae</taxon>
        <taxon>Cryobacterium</taxon>
    </lineage>
</organism>
<evidence type="ECO:0000256" key="3">
    <source>
        <dbReference type="ARBA" id="ARBA00022475"/>
    </source>
</evidence>
<feature type="region of interest" description="Disordered" evidence="10">
    <location>
        <begin position="1"/>
        <end position="64"/>
    </location>
</feature>
<dbReference type="InterPro" id="IPR004657">
    <property type="entry name" value="MenA"/>
</dbReference>
<feature type="transmembrane region" description="Helical" evidence="8">
    <location>
        <begin position="237"/>
        <end position="257"/>
    </location>
</feature>
<evidence type="ECO:0000256" key="1">
    <source>
        <dbReference type="ARBA" id="ARBA00004141"/>
    </source>
</evidence>
<feature type="transmembrane region" description="Helical" evidence="8">
    <location>
        <begin position="331"/>
        <end position="354"/>
    </location>
</feature>
<comment type="subcellular location">
    <subcellularLocation>
        <location evidence="8">Cell membrane</location>
        <topology evidence="8">Multi-pass membrane protein</topology>
    </subcellularLocation>
    <subcellularLocation>
        <location evidence="1">Membrane</location>
        <topology evidence="1">Multi-pass membrane protein</topology>
    </subcellularLocation>
</comment>
<proteinExistence type="inferred from homology"/>
<keyword evidence="12" id="KW-1185">Reference proteome</keyword>
<dbReference type="CDD" id="cd13962">
    <property type="entry name" value="PT_UbiA_UBIAD1"/>
    <property type="match status" value="1"/>
</dbReference>
<dbReference type="GO" id="GO:0005886">
    <property type="term" value="C:plasma membrane"/>
    <property type="evidence" value="ECO:0007669"/>
    <property type="project" value="UniProtKB-SubCell"/>
</dbReference>
<dbReference type="Gene3D" id="1.10.357.140">
    <property type="entry name" value="UbiA prenyltransferase"/>
    <property type="match status" value="1"/>
</dbReference>
<dbReference type="GO" id="GO:0046428">
    <property type="term" value="F:1,4-dihydroxy-2-naphthoate polyprenyltransferase activity"/>
    <property type="evidence" value="ECO:0007669"/>
    <property type="project" value="UniProtKB-UniRule"/>
</dbReference>
<evidence type="ECO:0000256" key="10">
    <source>
        <dbReference type="SAM" id="MobiDB-lite"/>
    </source>
</evidence>
<comment type="pathway">
    <text evidence="8">Quinol/quinone metabolism; menaquinone biosynthesis; menaquinol from 1,4-dihydroxy-2-naphthoate: step 1/2.</text>
</comment>
<dbReference type="EMBL" id="SOHQ01000026">
    <property type="protein sequence ID" value="TFD79084.1"/>
    <property type="molecule type" value="Genomic_DNA"/>
</dbReference>
<comment type="caution">
    <text evidence="11">The sequence shown here is derived from an EMBL/GenBank/DDBJ whole genome shotgun (WGS) entry which is preliminary data.</text>
</comment>
<evidence type="ECO:0000313" key="12">
    <source>
        <dbReference type="Proteomes" id="UP000298218"/>
    </source>
</evidence>
<sequence>MNPAGLKGAEHPATPANPTGKAGATGAGAGAGAGAKPKPKTAGKSGNPAKRNNPASKGHATVKPASAADWISGARLRTLPLAIAPVALGTGAAIVVSEPGEYHPVRALLALLVALCLQIGVNYANDYSDGIRGTDKFRVGPARLTGAGAAKPRTVLTVALAFFGLAALAGLVLVILTQYWWLLLVGVVAIGAAWLYTGGTKPYGYFGLGELFVFVFFGLVATMGTTFVQVGRVPTESWLSGVAIGLIACAVLMVNNLRDIVPDKAAGKRTLAVLIGPTWARVAFCVFLLLPFVIAGFFSLFYPLGFLTLFVLLLALPACMITVTARTAGELILVLKLTSMAALAYGVLQGLAFAL</sequence>
<evidence type="ECO:0000313" key="11">
    <source>
        <dbReference type="EMBL" id="TFD79084.1"/>
    </source>
</evidence>
<feature type="compositionally biased region" description="Gly residues" evidence="10">
    <location>
        <begin position="23"/>
        <end position="33"/>
    </location>
</feature>
<evidence type="ECO:0000256" key="2">
    <source>
        <dbReference type="ARBA" id="ARBA00022428"/>
    </source>
</evidence>
<keyword evidence="5 8" id="KW-0812">Transmembrane</keyword>
<comment type="function">
    <text evidence="8">Conversion of 1,4-dihydroxy-2-naphthoate (DHNA) to demethylmenaquinone (DMK).</text>
</comment>
<feature type="transmembrane region" description="Helical" evidence="8">
    <location>
        <begin position="179"/>
        <end position="199"/>
    </location>
</feature>
<evidence type="ECO:0000256" key="5">
    <source>
        <dbReference type="ARBA" id="ARBA00022692"/>
    </source>
</evidence>
<dbReference type="UniPathway" id="UPA00079">
    <property type="reaction ID" value="UER00168"/>
</dbReference>
<keyword evidence="4 8" id="KW-0808">Transferase</keyword>
<reference evidence="11 12" key="1">
    <citation type="submission" date="2019-03" db="EMBL/GenBank/DDBJ databases">
        <title>Genomics of glacier-inhabiting Cryobacterium strains.</title>
        <authorList>
            <person name="Liu Q."/>
            <person name="Xin Y.-H."/>
        </authorList>
    </citation>
    <scope>NUCLEOTIDE SEQUENCE [LARGE SCALE GENOMIC DNA]</scope>
    <source>
        <strain evidence="11 12">CGMCC 1.4292</strain>
    </source>
</reference>
<dbReference type="NCBIfam" id="NF004751">
    <property type="entry name" value="PRK06080.1-3"/>
    <property type="match status" value="1"/>
</dbReference>
<keyword evidence="6 8" id="KW-1133">Transmembrane helix</keyword>
<feature type="transmembrane region" description="Helical" evidence="8">
    <location>
        <begin position="304"/>
        <end position="324"/>
    </location>
</feature>
<keyword evidence="3 8" id="KW-1003">Cell membrane</keyword>
<dbReference type="EC" id="2.5.1.74" evidence="8 9"/>
<feature type="compositionally biased region" description="Low complexity" evidence="10">
    <location>
        <begin position="12"/>
        <end position="22"/>
    </location>
</feature>
<dbReference type="OrthoDB" id="9767568at2"/>
<keyword evidence="7 8" id="KW-0472">Membrane</keyword>
<accession>A0A4Y8KSH7</accession>